<feature type="domain" description="DUF7847" evidence="3">
    <location>
        <begin position="154"/>
        <end position="374"/>
    </location>
</feature>
<feature type="transmembrane region" description="Helical" evidence="2">
    <location>
        <begin position="171"/>
        <end position="194"/>
    </location>
</feature>
<accession>A0ABN3XLA4</accession>
<dbReference type="PANTHER" id="PTHR33133:SF1">
    <property type="entry name" value="EXPRESSED PROTEIN-RELATED"/>
    <property type="match status" value="1"/>
</dbReference>
<feature type="transmembrane region" description="Helical" evidence="2">
    <location>
        <begin position="294"/>
        <end position="327"/>
    </location>
</feature>
<gene>
    <name evidence="4" type="ORF">GCM10010446_57640</name>
</gene>
<organism evidence="4 5">
    <name type="scientific">Streptomyces enissocaesilis</name>
    <dbReference type="NCBI Taxonomy" id="332589"/>
    <lineage>
        <taxon>Bacteria</taxon>
        <taxon>Bacillati</taxon>
        <taxon>Actinomycetota</taxon>
        <taxon>Actinomycetes</taxon>
        <taxon>Kitasatosporales</taxon>
        <taxon>Streptomycetaceae</taxon>
        <taxon>Streptomyces</taxon>
        <taxon>Streptomyces rochei group</taxon>
    </lineage>
</organism>
<keyword evidence="2" id="KW-0812">Transmembrane</keyword>
<feature type="compositionally biased region" description="Pro residues" evidence="1">
    <location>
        <begin position="54"/>
        <end position="63"/>
    </location>
</feature>
<feature type="region of interest" description="Disordered" evidence="1">
    <location>
        <begin position="1"/>
        <end position="89"/>
    </location>
</feature>
<evidence type="ECO:0000259" key="3">
    <source>
        <dbReference type="Pfam" id="PF25231"/>
    </source>
</evidence>
<dbReference type="EMBL" id="BAAAUD010000055">
    <property type="protein sequence ID" value="GAA2964461.1"/>
    <property type="molecule type" value="Genomic_DNA"/>
</dbReference>
<evidence type="ECO:0000256" key="1">
    <source>
        <dbReference type="SAM" id="MobiDB-lite"/>
    </source>
</evidence>
<dbReference type="PANTHER" id="PTHR33133">
    <property type="entry name" value="OS08G0107100 PROTEIN-RELATED"/>
    <property type="match status" value="1"/>
</dbReference>
<evidence type="ECO:0000313" key="4">
    <source>
        <dbReference type="EMBL" id="GAA2964461.1"/>
    </source>
</evidence>
<keyword evidence="5" id="KW-1185">Reference proteome</keyword>
<feature type="compositionally biased region" description="Low complexity" evidence="1">
    <location>
        <begin position="1"/>
        <end position="15"/>
    </location>
</feature>
<comment type="caution">
    <text evidence="4">The sequence shown here is derived from an EMBL/GenBank/DDBJ whole genome shotgun (WGS) entry which is preliminary data.</text>
</comment>
<protein>
    <submittedName>
        <fullName evidence="4">Glycerophosphoryl diester phosphodiesterase membrane domain-containing protein</fullName>
    </submittedName>
</protein>
<dbReference type="Pfam" id="PF25231">
    <property type="entry name" value="DUF7847"/>
    <property type="match status" value="1"/>
</dbReference>
<feature type="compositionally biased region" description="Low complexity" evidence="1">
    <location>
        <begin position="41"/>
        <end position="52"/>
    </location>
</feature>
<evidence type="ECO:0000256" key="2">
    <source>
        <dbReference type="SAM" id="Phobius"/>
    </source>
</evidence>
<dbReference type="RefSeq" id="WP_344498980.1">
    <property type="nucleotide sequence ID" value="NZ_BAAAUD010000055.1"/>
</dbReference>
<reference evidence="4 5" key="1">
    <citation type="journal article" date="2019" name="Int. J. Syst. Evol. Microbiol.">
        <title>The Global Catalogue of Microorganisms (GCM) 10K type strain sequencing project: providing services to taxonomists for standard genome sequencing and annotation.</title>
        <authorList>
            <consortium name="The Broad Institute Genomics Platform"/>
            <consortium name="The Broad Institute Genome Sequencing Center for Infectious Disease"/>
            <person name="Wu L."/>
            <person name="Ma J."/>
        </authorList>
    </citation>
    <scope>NUCLEOTIDE SEQUENCE [LARGE SCALE GENOMIC DNA]</scope>
    <source>
        <strain evidence="4 5">JCM 9088</strain>
    </source>
</reference>
<name>A0ABN3XLA4_9ACTN</name>
<feature type="transmembrane region" description="Helical" evidence="2">
    <location>
        <begin position="245"/>
        <end position="273"/>
    </location>
</feature>
<feature type="transmembrane region" description="Helical" evidence="2">
    <location>
        <begin position="347"/>
        <end position="374"/>
    </location>
</feature>
<keyword evidence="2" id="KW-0472">Membrane</keyword>
<dbReference type="InterPro" id="IPR057169">
    <property type="entry name" value="DUF7847"/>
</dbReference>
<feature type="transmembrane region" description="Helical" evidence="2">
    <location>
        <begin position="214"/>
        <end position="239"/>
    </location>
</feature>
<dbReference type="Proteomes" id="UP001500403">
    <property type="component" value="Unassembled WGS sequence"/>
</dbReference>
<sequence>MNDSPGWASPGSAPSDDQQPGVPRPAEPADQSDAASKWSKAQPPAGQWSAPGAPGGPPSPPQQPASNWDGRPQGGGWGGPPPAAKPGVIPLRPLGVGEILDGAVSTLRAHWRTVLGITVTVAVITQICDVLIQRYLLPEPAQVDPDATPSEALSQSLDAMQATLVGAFPSFVITLIATLFTTALLTMVVSRSVLGRPVTLSDAWREAKPRLPQLLGLTLLLTAMAVGIMAVGIVPGVLLGSEAGIVLSLLGGLAAFVVTLWLMIRFSLASPALMLERQSIMKSLSRSAKLVSGAWWRIFGILLLTGLLTFIVSMIIAVPFGLIAYAADDGLGGLLTGQAPEFGWPFLIITGIGAVIAASITYPISAGVSVLLYVDQRIRREALDLELARAAGVPGYGPQQPTDTTPGG</sequence>
<keyword evidence="2" id="KW-1133">Transmembrane helix</keyword>
<evidence type="ECO:0000313" key="5">
    <source>
        <dbReference type="Proteomes" id="UP001500403"/>
    </source>
</evidence>
<proteinExistence type="predicted"/>